<dbReference type="EMBL" id="JAGVWF010000066">
    <property type="protein sequence ID" value="MBS3059681.1"/>
    <property type="molecule type" value="Genomic_DNA"/>
</dbReference>
<evidence type="ECO:0000313" key="2">
    <source>
        <dbReference type="Proteomes" id="UP000683213"/>
    </source>
</evidence>
<proteinExistence type="predicted"/>
<dbReference type="AlphaFoldDB" id="A0A8T4KYZ9"/>
<reference evidence="1" key="1">
    <citation type="submission" date="2021-03" db="EMBL/GenBank/DDBJ databases">
        <authorList>
            <person name="Jaffe A."/>
        </authorList>
    </citation>
    <scope>NUCLEOTIDE SEQUENCE</scope>
    <source>
        <strain evidence="1">RIFCSPHIGHO2_01_FULL_GW2011_AR10_43_9</strain>
    </source>
</reference>
<evidence type="ECO:0000313" key="1">
    <source>
        <dbReference type="EMBL" id="MBS3059681.1"/>
    </source>
</evidence>
<gene>
    <name evidence="1" type="ORF">J4224_04635</name>
</gene>
<name>A0A8T4KYZ9_9ARCH</name>
<dbReference type="Proteomes" id="UP000683213">
    <property type="component" value="Unassembled WGS sequence"/>
</dbReference>
<reference evidence="1" key="2">
    <citation type="submission" date="2021-05" db="EMBL/GenBank/DDBJ databases">
        <title>Protein family content uncovers lineage relationships and bacterial pathway maintenance mechanisms in DPANN archaea.</title>
        <authorList>
            <person name="Castelle C.J."/>
            <person name="Meheust R."/>
            <person name="Jaffe A.L."/>
            <person name="Seitz K."/>
            <person name="Gong X."/>
            <person name="Baker B.J."/>
            <person name="Banfield J.F."/>
        </authorList>
    </citation>
    <scope>NUCLEOTIDE SEQUENCE</scope>
    <source>
        <strain evidence="1">RIFCSPHIGHO2_01_FULL_GW2011_AR10_43_9</strain>
    </source>
</reference>
<comment type="caution">
    <text evidence="1">The sequence shown here is derived from an EMBL/GenBank/DDBJ whole genome shotgun (WGS) entry which is preliminary data.</text>
</comment>
<protein>
    <submittedName>
        <fullName evidence="1">Uncharacterized protein</fullName>
    </submittedName>
</protein>
<sequence length="168" mass="17527">MIKPAHHAPKNNHGIAIMNPTALQQGETGATTIARIMSAQSVIPASPGTAAMRLTVRQPAATIVLHQEVLHGVPTQSARFAKPPSHGIAILKENAPMLVASGVSLKEAKGIAHRSARFVPRKSRGIAIMKPKPTMLGSNGVALLLLKPAQSANQTITGIALTKQVALV</sequence>
<accession>A0A8T4KYZ9</accession>
<organism evidence="1 2">
    <name type="scientific">Candidatus Iainarchaeum sp</name>
    <dbReference type="NCBI Taxonomy" id="3101447"/>
    <lineage>
        <taxon>Archaea</taxon>
        <taxon>Candidatus Iainarchaeota</taxon>
        <taxon>Candidatus Iainarchaeia</taxon>
        <taxon>Candidatus Iainarchaeales</taxon>
        <taxon>Candidatus Iainarchaeaceae</taxon>
        <taxon>Candidatus Iainarchaeum</taxon>
    </lineage>
</organism>